<name>A0A7R8V0R4_HERIL</name>
<protein>
    <submittedName>
        <fullName evidence="1">Uncharacterized protein</fullName>
    </submittedName>
</protein>
<reference evidence="1 2" key="1">
    <citation type="submission" date="2020-11" db="EMBL/GenBank/DDBJ databases">
        <authorList>
            <person name="Wallbank WR R."/>
            <person name="Pardo Diaz C."/>
            <person name="Kozak K."/>
            <person name="Martin S."/>
            <person name="Jiggins C."/>
            <person name="Moest M."/>
            <person name="Warren A I."/>
            <person name="Generalovic N T."/>
            <person name="Byers J.R.P. K."/>
            <person name="Montejo-Kovacevich G."/>
            <person name="Yen C E."/>
        </authorList>
    </citation>
    <scope>NUCLEOTIDE SEQUENCE [LARGE SCALE GENOMIC DNA]</scope>
</reference>
<dbReference type="EMBL" id="LR899013">
    <property type="protein sequence ID" value="CAD7090725.1"/>
    <property type="molecule type" value="Genomic_DNA"/>
</dbReference>
<proteinExistence type="predicted"/>
<sequence length="224" mass="25741">MEKTEKKRPHKAMYRPSWEKIPMLKNWIQSVPGKPDKAFCRFCQRLLYAHRYSVLKHTCTTKHQQNADKFKEGAQPSHQTIVFTNRKTNNTNSNCLSPQRNCADEPPVVSTEIITLADEKDDADLELNDEESKEFLTFISTSVSDDPCHGNVIEEEVDEVDFIVEDAEDEKECAEYHFEETVEVSGSYGEIILKNGMWWLRKIEELSQQKSGALRKPANVSSVV</sequence>
<evidence type="ECO:0000313" key="1">
    <source>
        <dbReference type="EMBL" id="CAD7090725.1"/>
    </source>
</evidence>
<dbReference type="Proteomes" id="UP000594454">
    <property type="component" value="Chromosome 5"/>
</dbReference>
<dbReference type="InParanoid" id="A0A7R8V0R4"/>
<evidence type="ECO:0000313" key="2">
    <source>
        <dbReference type="Proteomes" id="UP000594454"/>
    </source>
</evidence>
<gene>
    <name evidence="1" type="ORF">HERILL_LOCUS13191</name>
</gene>
<dbReference type="AlphaFoldDB" id="A0A7R8V0R4"/>
<accession>A0A7R8V0R4</accession>
<dbReference type="OrthoDB" id="10265230at2759"/>
<organism evidence="1 2">
    <name type="scientific">Hermetia illucens</name>
    <name type="common">Black soldier fly</name>
    <dbReference type="NCBI Taxonomy" id="343691"/>
    <lineage>
        <taxon>Eukaryota</taxon>
        <taxon>Metazoa</taxon>
        <taxon>Ecdysozoa</taxon>
        <taxon>Arthropoda</taxon>
        <taxon>Hexapoda</taxon>
        <taxon>Insecta</taxon>
        <taxon>Pterygota</taxon>
        <taxon>Neoptera</taxon>
        <taxon>Endopterygota</taxon>
        <taxon>Diptera</taxon>
        <taxon>Brachycera</taxon>
        <taxon>Stratiomyomorpha</taxon>
        <taxon>Stratiomyidae</taxon>
        <taxon>Hermetiinae</taxon>
        <taxon>Hermetia</taxon>
    </lineage>
</organism>
<keyword evidence="2" id="KW-1185">Reference proteome</keyword>